<feature type="region of interest" description="Disordered" evidence="1">
    <location>
        <begin position="25"/>
        <end position="76"/>
    </location>
</feature>
<proteinExistence type="predicted"/>
<feature type="compositionally biased region" description="Polar residues" evidence="1">
    <location>
        <begin position="276"/>
        <end position="285"/>
    </location>
</feature>
<organism evidence="3 4">
    <name type="scientific">Limulus polyphemus</name>
    <name type="common">Atlantic horseshoe crab</name>
    <dbReference type="NCBI Taxonomy" id="6850"/>
    <lineage>
        <taxon>Eukaryota</taxon>
        <taxon>Metazoa</taxon>
        <taxon>Ecdysozoa</taxon>
        <taxon>Arthropoda</taxon>
        <taxon>Chelicerata</taxon>
        <taxon>Merostomata</taxon>
        <taxon>Xiphosura</taxon>
        <taxon>Limulidae</taxon>
        <taxon>Limulus</taxon>
    </lineage>
</organism>
<evidence type="ECO:0000313" key="3">
    <source>
        <dbReference type="Proteomes" id="UP000694941"/>
    </source>
</evidence>
<feature type="compositionally biased region" description="Basic and acidic residues" evidence="1">
    <location>
        <begin position="44"/>
        <end position="62"/>
    </location>
</feature>
<evidence type="ECO:0000256" key="1">
    <source>
        <dbReference type="SAM" id="MobiDB-lite"/>
    </source>
</evidence>
<protein>
    <submittedName>
        <fullName evidence="4">Uncharacterized protein LOC111087077</fullName>
    </submittedName>
</protein>
<evidence type="ECO:0000313" key="4">
    <source>
        <dbReference type="RefSeq" id="XP_022248137.1"/>
    </source>
</evidence>
<keyword evidence="2" id="KW-0732">Signal</keyword>
<feature type="chain" id="PRO_5045982875" evidence="2">
    <location>
        <begin position="19"/>
        <end position="285"/>
    </location>
</feature>
<sequence>MNYIVAFSVLSCGLVVVAVDDTSQYPDTLRDPTINSRLPPGSDFDNRGFDRYRPNSQFDDRYGNNPYDNRYGPRGSGYYPFGSRRNENYPYDDQFQFRYPQSPYRNTFNSRYPYDNRFDSRYPYDNRFDSRYPYDDRFDSRYPYDNRFDSRYPNDYRFNNLGDRSYLYDRLLDDQGYGSYPSYRYPDNNRGYSSGSRYGTRAYGRRYPYDSAYGNSVPYGNRVSNYRRSFRSADDASPLVYSSRDKYPASASSNVQYQLKVPGVNAGGGDEPSRISKANKNTQNK</sequence>
<keyword evidence="3" id="KW-1185">Reference proteome</keyword>
<name>A0ABM1SWY1_LIMPO</name>
<reference evidence="4" key="1">
    <citation type="submission" date="2025-08" db="UniProtKB">
        <authorList>
            <consortium name="RefSeq"/>
        </authorList>
    </citation>
    <scope>IDENTIFICATION</scope>
    <source>
        <tissue evidence="4">Muscle</tissue>
    </source>
</reference>
<accession>A0ABM1SWY1</accession>
<dbReference type="GeneID" id="111087077"/>
<dbReference type="RefSeq" id="XP_022248137.1">
    <property type="nucleotide sequence ID" value="XM_022392429.1"/>
</dbReference>
<dbReference type="Proteomes" id="UP000694941">
    <property type="component" value="Unplaced"/>
</dbReference>
<feature type="region of interest" description="Disordered" evidence="1">
    <location>
        <begin position="261"/>
        <end position="285"/>
    </location>
</feature>
<evidence type="ECO:0000256" key="2">
    <source>
        <dbReference type="SAM" id="SignalP"/>
    </source>
</evidence>
<gene>
    <name evidence="4" type="primary">LOC111087077</name>
</gene>
<feature type="signal peptide" evidence="2">
    <location>
        <begin position="1"/>
        <end position="18"/>
    </location>
</feature>